<proteinExistence type="predicted"/>
<keyword evidence="4" id="KW-0274">FAD</keyword>
<feature type="domain" description="FAD-binding PCMH-type" evidence="10">
    <location>
        <begin position="43"/>
        <end position="312"/>
    </location>
</feature>
<dbReference type="Proteomes" id="UP000187941">
    <property type="component" value="Chromosome"/>
</dbReference>
<dbReference type="InterPro" id="IPR006094">
    <property type="entry name" value="Oxid_FAD_bind_N"/>
</dbReference>
<comment type="cofactor">
    <cofactor evidence="1">
        <name>FAD</name>
        <dbReference type="ChEBI" id="CHEBI:57692"/>
    </cofactor>
</comment>
<organism evidence="11 12">
    <name type="scientific">Spirosoma montaniterrae</name>
    <dbReference type="NCBI Taxonomy" id="1178516"/>
    <lineage>
        <taxon>Bacteria</taxon>
        <taxon>Pseudomonadati</taxon>
        <taxon>Bacteroidota</taxon>
        <taxon>Cytophagia</taxon>
        <taxon>Cytophagales</taxon>
        <taxon>Cytophagaceae</taxon>
        <taxon>Spirosoma</taxon>
    </lineage>
</organism>
<dbReference type="Gene3D" id="3.30.465.10">
    <property type="match status" value="1"/>
</dbReference>
<feature type="region of interest" description="Disordered" evidence="8">
    <location>
        <begin position="255"/>
        <end position="279"/>
    </location>
</feature>
<keyword evidence="3" id="KW-0479">Metal-binding</keyword>
<dbReference type="PANTHER" id="PTHR11748:SF119">
    <property type="entry name" value="D-2-HYDROXYGLUTARATE DEHYDROGENASE"/>
    <property type="match status" value="1"/>
</dbReference>
<keyword evidence="6" id="KW-0408">Iron</keyword>
<gene>
    <name evidence="11" type="ORF">AWR27_18040</name>
</gene>
<dbReference type="EMBL" id="CP014263">
    <property type="protein sequence ID" value="AQG81053.1"/>
    <property type="molecule type" value="Genomic_DNA"/>
</dbReference>
<dbReference type="SUPFAM" id="SSF55103">
    <property type="entry name" value="FAD-linked oxidases, C-terminal domain"/>
    <property type="match status" value="1"/>
</dbReference>
<dbReference type="GO" id="GO:0051536">
    <property type="term" value="F:iron-sulfur cluster binding"/>
    <property type="evidence" value="ECO:0007669"/>
    <property type="project" value="UniProtKB-KW"/>
</dbReference>
<accession>A0A1P9X0E3</accession>
<evidence type="ECO:0000256" key="3">
    <source>
        <dbReference type="ARBA" id="ARBA00022723"/>
    </source>
</evidence>
<dbReference type="InterPro" id="IPR036318">
    <property type="entry name" value="FAD-bd_PCMH-like_sf"/>
</dbReference>
<dbReference type="InterPro" id="IPR017900">
    <property type="entry name" value="4Fe4S_Fe_S_CS"/>
</dbReference>
<dbReference type="PROSITE" id="PS51387">
    <property type="entry name" value="FAD_PCMH"/>
    <property type="match status" value="1"/>
</dbReference>
<keyword evidence="12" id="KW-1185">Reference proteome</keyword>
<dbReference type="SUPFAM" id="SSF56176">
    <property type="entry name" value="FAD-binding/transporter-associated domain-like"/>
    <property type="match status" value="1"/>
</dbReference>
<dbReference type="Gene3D" id="1.10.45.10">
    <property type="entry name" value="Vanillyl-alcohol Oxidase, Chain A, domain 4"/>
    <property type="match status" value="1"/>
</dbReference>
<evidence type="ECO:0000256" key="2">
    <source>
        <dbReference type="ARBA" id="ARBA00022630"/>
    </source>
</evidence>
<dbReference type="InterPro" id="IPR017896">
    <property type="entry name" value="4Fe4S_Fe-S-bd"/>
</dbReference>
<dbReference type="PROSITE" id="PS51379">
    <property type="entry name" value="4FE4S_FER_2"/>
    <property type="match status" value="1"/>
</dbReference>
<feature type="domain" description="4Fe-4S ferredoxin-type" evidence="9">
    <location>
        <begin position="655"/>
        <end position="687"/>
    </location>
</feature>
<dbReference type="OrthoDB" id="9767256at2"/>
<evidence type="ECO:0000256" key="8">
    <source>
        <dbReference type="SAM" id="MobiDB-lite"/>
    </source>
</evidence>
<dbReference type="InterPro" id="IPR016171">
    <property type="entry name" value="Vanillyl_alc_oxidase_C-sub2"/>
</dbReference>
<dbReference type="Pfam" id="PF02913">
    <property type="entry name" value="FAD-oxidase_C"/>
    <property type="match status" value="1"/>
</dbReference>
<dbReference type="InterPro" id="IPR016169">
    <property type="entry name" value="FAD-bd_PCMH_sub2"/>
</dbReference>
<dbReference type="GO" id="GO:0004458">
    <property type="term" value="F:D-lactate dehydrogenase (cytochrome) activity"/>
    <property type="evidence" value="ECO:0007669"/>
    <property type="project" value="TreeGrafter"/>
</dbReference>
<dbReference type="InterPro" id="IPR016164">
    <property type="entry name" value="FAD-linked_Oxase-like_C"/>
</dbReference>
<dbReference type="InterPro" id="IPR004113">
    <property type="entry name" value="FAD-bd_oxidored_4_C"/>
</dbReference>
<dbReference type="AlphaFoldDB" id="A0A1P9X0E3"/>
<sequence length="1031" mass="113632">MFRLPDKPNFTSLLPNFEGDLYFDESPQHTAQRLLYATDASVYQEMPVAVALPKTVADIKRLVRFAQANRVAGTPVGLIPRAAGTSLAGQVVGSGIVVDISKYFGQILEINAAERWVRVQPGVIRDDLNAILKPYGLLFGPETSTASRAMIGGMIGNNSCGLHSICWGTTRDHLLEVRAVLSDGAEVTFGSLSREAFDAKCRGENVASPLEQRLYTQFRDWLSDEKIRQQIISGYPKPTVTRRNTGYALDALVNPTPVPSPLGRGEEREASQASPLPNGEGTGVGFNFAPLIAGSEGTLCFITEAKLNLLPLPPKEVALVCGHFETIRHSLEANLVALEHGCSASELVDDYILELTKTNIEQTKNRSFVQGDPKAILMVEFFDDTLTGVGQRAEKFVSALRAKGLGYAYPVLFGDDTKKPWALRKAGLSIMYNIPGDDKPANVIEDTAVDVRDLPDYIDELDKMAWERHGLKLEYSAHAGAGEIHALPLINLKSGEGRAKFRALLQDTAELVKKYGGSLSGEHGDGRLRGEFIAYMLGPENYQLCKDVKYLWDPHNLFNPGKVIDPPAMNEHLRSEADVVMPQPKTLFDFSKDGGLLELAEKCSGSGDCRKTHLSGGTMCPSFMATRRERDTTRARANMLRHFYSNTQQPTDHDFAAVKDVLDLCLSCKACKSECPSSVDMTRMKAEFTQQYYRENGIPLRARLVGNFTKLMRLASIAPWAYNAIYDTPALRRIANQIVGFHPDRTMPELGKTTVRKWFRNTPPQPLPIREGLPLEASGLSPSLTGRGWGGVYLFLDEFTNYNDVSVGQKAIQLLRRLGYSVQLPDHAESGRTYLSKGLVEDARAIAIRNVTLFRDLVTDETPLVGLEPSAILTFRDEYPDLVPADLKADAQRIAQHTFLFEEWLAREAEAGRVAASSFTTDARQVSVHGHCHQKALSTMEPVKRILSLPRNYTVDVIPSGCCGMAGSFGYETEHYDLSMQIGELVLFPAVRAFDASVLIAAPGTSCRHQIKDGTGRHARHPAEILFDALV</sequence>
<keyword evidence="5" id="KW-0560">Oxidoreductase</keyword>
<dbReference type="Gene3D" id="3.30.70.2740">
    <property type="match status" value="1"/>
</dbReference>
<keyword evidence="7" id="KW-0411">Iron-sulfur</keyword>
<evidence type="ECO:0000256" key="7">
    <source>
        <dbReference type="ARBA" id="ARBA00023014"/>
    </source>
</evidence>
<dbReference type="PROSITE" id="PS00198">
    <property type="entry name" value="4FE4S_FER_1"/>
    <property type="match status" value="1"/>
</dbReference>
<dbReference type="InterPro" id="IPR016166">
    <property type="entry name" value="FAD-bd_PCMH"/>
</dbReference>
<dbReference type="KEGG" id="smon:AWR27_18040"/>
<evidence type="ECO:0000313" key="12">
    <source>
        <dbReference type="Proteomes" id="UP000187941"/>
    </source>
</evidence>
<protein>
    <submittedName>
        <fullName evidence="11">FAD-binding protein</fullName>
    </submittedName>
</protein>
<dbReference type="RefSeq" id="WP_077132515.1">
    <property type="nucleotide sequence ID" value="NZ_CP014263.1"/>
</dbReference>
<dbReference type="STRING" id="1178516.AWR27_18040"/>
<dbReference type="GO" id="GO:0046872">
    <property type="term" value="F:metal ion binding"/>
    <property type="evidence" value="ECO:0007669"/>
    <property type="project" value="UniProtKB-KW"/>
</dbReference>
<evidence type="ECO:0000313" key="11">
    <source>
        <dbReference type="EMBL" id="AQG81053.1"/>
    </source>
</evidence>
<dbReference type="Pfam" id="PF01565">
    <property type="entry name" value="FAD_binding_4"/>
    <property type="match status" value="1"/>
</dbReference>
<evidence type="ECO:0000256" key="5">
    <source>
        <dbReference type="ARBA" id="ARBA00023002"/>
    </source>
</evidence>
<dbReference type="GO" id="GO:0008720">
    <property type="term" value="F:D-lactate dehydrogenase (NAD+) activity"/>
    <property type="evidence" value="ECO:0007669"/>
    <property type="project" value="TreeGrafter"/>
</dbReference>
<reference evidence="11 12" key="1">
    <citation type="submission" date="2016-01" db="EMBL/GenBank/DDBJ databases">
        <authorList>
            <person name="Oliw E.H."/>
        </authorList>
    </citation>
    <scope>NUCLEOTIDE SEQUENCE [LARGE SCALE GENOMIC DNA]</scope>
    <source>
        <strain evidence="11 12">DY10</strain>
    </source>
</reference>
<evidence type="ECO:0000259" key="10">
    <source>
        <dbReference type="PROSITE" id="PS51387"/>
    </source>
</evidence>
<keyword evidence="2" id="KW-0285">Flavoprotein</keyword>
<evidence type="ECO:0000256" key="6">
    <source>
        <dbReference type="ARBA" id="ARBA00023004"/>
    </source>
</evidence>
<dbReference type="GO" id="GO:0071949">
    <property type="term" value="F:FAD binding"/>
    <property type="evidence" value="ECO:0007669"/>
    <property type="project" value="InterPro"/>
</dbReference>
<evidence type="ECO:0000256" key="1">
    <source>
        <dbReference type="ARBA" id="ARBA00001974"/>
    </source>
</evidence>
<dbReference type="SUPFAM" id="SSF46548">
    <property type="entry name" value="alpha-helical ferredoxin"/>
    <property type="match status" value="1"/>
</dbReference>
<name>A0A1P9X0E3_9BACT</name>
<dbReference type="Pfam" id="PF13534">
    <property type="entry name" value="Fer4_17"/>
    <property type="match status" value="1"/>
</dbReference>
<evidence type="ECO:0000256" key="4">
    <source>
        <dbReference type="ARBA" id="ARBA00022827"/>
    </source>
</evidence>
<evidence type="ECO:0000259" key="9">
    <source>
        <dbReference type="PROSITE" id="PS51379"/>
    </source>
</evidence>
<dbReference type="PANTHER" id="PTHR11748">
    <property type="entry name" value="D-LACTATE DEHYDROGENASE"/>
    <property type="match status" value="1"/>
</dbReference>
<dbReference type="GO" id="GO:1903457">
    <property type="term" value="P:lactate catabolic process"/>
    <property type="evidence" value="ECO:0007669"/>
    <property type="project" value="TreeGrafter"/>
</dbReference>